<comment type="pathway">
    <text evidence="2">Protein modification; protein ubiquitination.</text>
</comment>
<keyword evidence="5" id="KW-0808">Transferase</keyword>
<gene>
    <name evidence="19" type="ORF">OBRU01_07595</name>
</gene>
<dbReference type="GO" id="GO:0005778">
    <property type="term" value="C:peroxisomal membrane"/>
    <property type="evidence" value="ECO:0007669"/>
    <property type="project" value="UniProtKB-SubCell"/>
</dbReference>
<dbReference type="PANTHER" id="PTHR48178">
    <property type="entry name" value="PEROXISOME BIOGENESIS FACTOR 2"/>
    <property type="match status" value="1"/>
</dbReference>
<keyword evidence="11" id="KW-0653">Protein transport</keyword>
<keyword evidence="9" id="KW-0833">Ubl conjugation pathway</keyword>
<reference evidence="19 20" key="1">
    <citation type="journal article" date="2015" name="Genome Biol. Evol.">
        <title>The genome of winter moth (Operophtera brumata) provides a genomic perspective on sexual dimorphism and phenology.</title>
        <authorList>
            <person name="Derks M.F."/>
            <person name="Smit S."/>
            <person name="Salis L."/>
            <person name="Schijlen E."/>
            <person name="Bossers A."/>
            <person name="Mateman C."/>
            <person name="Pijl A.S."/>
            <person name="de Ridder D."/>
            <person name="Groenen M.A."/>
            <person name="Visser M.E."/>
            <person name="Megens H.J."/>
        </authorList>
    </citation>
    <scope>NUCLEOTIDE SEQUENCE [LARGE SCALE GENOMIC DNA]</scope>
    <source>
        <strain evidence="19">WM2013NL</strain>
        <tissue evidence="19">Head and thorax</tissue>
    </source>
</reference>
<keyword evidence="10" id="KW-0862">Zinc</keyword>
<dbReference type="PANTHER" id="PTHR48178:SF1">
    <property type="entry name" value="PEROXISOME BIOGENESIS FACTOR 2"/>
    <property type="match status" value="1"/>
</dbReference>
<evidence type="ECO:0000313" key="20">
    <source>
        <dbReference type="Proteomes" id="UP000037510"/>
    </source>
</evidence>
<feature type="non-terminal residue" evidence="19">
    <location>
        <position position="253"/>
    </location>
</feature>
<organism evidence="19 20">
    <name type="scientific">Operophtera brumata</name>
    <name type="common">Winter moth</name>
    <name type="synonym">Phalaena brumata</name>
    <dbReference type="NCBI Taxonomy" id="104452"/>
    <lineage>
        <taxon>Eukaryota</taxon>
        <taxon>Metazoa</taxon>
        <taxon>Ecdysozoa</taxon>
        <taxon>Arthropoda</taxon>
        <taxon>Hexapoda</taxon>
        <taxon>Insecta</taxon>
        <taxon>Pterygota</taxon>
        <taxon>Neoptera</taxon>
        <taxon>Endopterygota</taxon>
        <taxon>Lepidoptera</taxon>
        <taxon>Glossata</taxon>
        <taxon>Ditrysia</taxon>
        <taxon>Geometroidea</taxon>
        <taxon>Geometridae</taxon>
        <taxon>Larentiinae</taxon>
        <taxon>Operophtera</taxon>
    </lineage>
</organism>
<keyword evidence="12" id="KW-1133">Transmembrane helix</keyword>
<evidence type="ECO:0000256" key="11">
    <source>
        <dbReference type="ARBA" id="ARBA00022927"/>
    </source>
</evidence>
<dbReference type="GO" id="GO:0061630">
    <property type="term" value="F:ubiquitin protein ligase activity"/>
    <property type="evidence" value="ECO:0007669"/>
    <property type="project" value="UniProtKB-EC"/>
</dbReference>
<keyword evidence="13" id="KW-0472">Membrane</keyword>
<evidence type="ECO:0000256" key="1">
    <source>
        <dbReference type="ARBA" id="ARBA00004585"/>
    </source>
</evidence>
<accession>A0A0L7LIL2</accession>
<keyword evidence="7" id="KW-0479">Metal-binding</keyword>
<dbReference type="InterPro" id="IPR017907">
    <property type="entry name" value="Znf_RING_CS"/>
</dbReference>
<keyword evidence="20" id="KW-1185">Reference proteome</keyword>
<dbReference type="STRING" id="104452.A0A0L7LIL2"/>
<keyword evidence="14" id="KW-0576">Peroxisome</keyword>
<keyword evidence="8" id="KW-0863">Zinc-finger</keyword>
<dbReference type="PROSITE" id="PS00518">
    <property type="entry name" value="ZF_RING_1"/>
    <property type="match status" value="1"/>
</dbReference>
<evidence type="ECO:0000256" key="6">
    <source>
        <dbReference type="ARBA" id="ARBA00022692"/>
    </source>
</evidence>
<comment type="subcellular location">
    <subcellularLocation>
        <location evidence="1">Peroxisome membrane</location>
        <topology evidence="1">Multi-pass membrane protein</topology>
    </subcellularLocation>
</comment>
<dbReference type="AlphaFoldDB" id="A0A0L7LIL2"/>
<evidence type="ECO:0000256" key="13">
    <source>
        <dbReference type="ARBA" id="ARBA00023136"/>
    </source>
</evidence>
<proteinExistence type="inferred from homology"/>
<dbReference type="EC" id="2.3.2.36" evidence="17"/>
<comment type="similarity">
    <text evidence="3">Belongs to the pex2/pex10/pex12 family.</text>
</comment>
<evidence type="ECO:0000256" key="7">
    <source>
        <dbReference type="ARBA" id="ARBA00022723"/>
    </source>
</evidence>
<comment type="catalytic activity">
    <reaction evidence="16">
        <text>[E2 ubiquitin-conjugating enzyme]-S-ubiquitinyl-L-cysteine + [acceptor protein]-L-cysteine = [E2 ubiquitin-conjugating enzyme]-L-cysteine + [acceptor protein]-S-ubiquitinyl-L-cysteine.</text>
        <dbReference type="EC" id="2.3.2.36"/>
    </reaction>
</comment>
<keyword evidence="6" id="KW-0812">Transmembrane</keyword>
<evidence type="ECO:0000256" key="10">
    <source>
        <dbReference type="ARBA" id="ARBA00022833"/>
    </source>
</evidence>
<evidence type="ECO:0000313" key="19">
    <source>
        <dbReference type="EMBL" id="KOB75398.1"/>
    </source>
</evidence>
<keyword evidence="4" id="KW-0813">Transport</keyword>
<dbReference type="GO" id="GO:0008270">
    <property type="term" value="F:zinc ion binding"/>
    <property type="evidence" value="ECO:0007669"/>
    <property type="project" value="UniProtKB-KW"/>
</dbReference>
<evidence type="ECO:0000256" key="17">
    <source>
        <dbReference type="ARBA" id="ARBA00034523"/>
    </source>
</evidence>
<evidence type="ECO:0000256" key="3">
    <source>
        <dbReference type="ARBA" id="ARBA00008704"/>
    </source>
</evidence>
<evidence type="ECO:0000256" key="16">
    <source>
        <dbReference type="ARBA" id="ARBA00034438"/>
    </source>
</evidence>
<dbReference type="Pfam" id="PF04757">
    <property type="entry name" value="Pex2_Pex12"/>
    <property type="match status" value="1"/>
</dbReference>
<evidence type="ECO:0000256" key="2">
    <source>
        <dbReference type="ARBA" id="ARBA00004906"/>
    </source>
</evidence>
<sequence length="253" mass="29217">MSISYVPRVTQLDAVHLDNQVEELFTQSILQATKFVEPKYIQPILPELELLIRSLIFKYSICDKKVTFGQQMLSLKYKDANFSRSKLCWYYGYTIGLRYLKDRAIYSFTSNIKVQNFVQKLETFQLVGDVLNFIRFIQSGKYPILVDFILGLELGAEKLTRENLTDFSWTRELLWNNFIELLGTAISLMNIFGLRSKLSSALKLVWWRKHVRTSTTATIPVMTVNTVCAACSSKPVLPHTMGCSHVFCYYCLV</sequence>
<evidence type="ECO:0000256" key="12">
    <source>
        <dbReference type="ARBA" id="ARBA00022989"/>
    </source>
</evidence>
<dbReference type="InterPro" id="IPR006845">
    <property type="entry name" value="Pex_N"/>
</dbReference>
<evidence type="ECO:0000256" key="4">
    <source>
        <dbReference type="ARBA" id="ARBA00022448"/>
    </source>
</evidence>
<dbReference type="GO" id="GO:0016558">
    <property type="term" value="P:protein import into peroxisome matrix"/>
    <property type="evidence" value="ECO:0007669"/>
    <property type="project" value="InterPro"/>
</dbReference>
<name>A0A0L7LIL2_OPEBR</name>
<evidence type="ECO:0000256" key="9">
    <source>
        <dbReference type="ARBA" id="ARBA00022786"/>
    </source>
</evidence>
<dbReference type="EMBL" id="JTDY01000931">
    <property type="protein sequence ID" value="KOB75398.1"/>
    <property type="molecule type" value="Genomic_DNA"/>
</dbReference>
<protein>
    <recommendedName>
        <fullName evidence="17">RING-type E3 ubiquitin transferase (cysteine targeting)</fullName>
        <ecNumber evidence="17">2.3.2.36</ecNumber>
    </recommendedName>
    <alternativeName>
        <fullName evidence="15">Peroxin-2</fullName>
    </alternativeName>
</protein>
<dbReference type="SUPFAM" id="SSF57850">
    <property type="entry name" value="RING/U-box"/>
    <property type="match status" value="1"/>
</dbReference>
<comment type="caution">
    <text evidence="19">The sequence shown here is derived from an EMBL/GenBank/DDBJ whole genome shotgun (WGS) entry which is preliminary data.</text>
</comment>
<evidence type="ECO:0000259" key="18">
    <source>
        <dbReference type="Pfam" id="PF04757"/>
    </source>
</evidence>
<dbReference type="Proteomes" id="UP000037510">
    <property type="component" value="Unassembled WGS sequence"/>
</dbReference>
<evidence type="ECO:0000256" key="15">
    <source>
        <dbReference type="ARBA" id="ARBA00032511"/>
    </source>
</evidence>
<dbReference type="InterPro" id="IPR025654">
    <property type="entry name" value="PEX2/10"/>
</dbReference>
<evidence type="ECO:0000256" key="8">
    <source>
        <dbReference type="ARBA" id="ARBA00022771"/>
    </source>
</evidence>
<evidence type="ECO:0000256" key="14">
    <source>
        <dbReference type="ARBA" id="ARBA00023140"/>
    </source>
</evidence>
<feature type="domain" description="Pex N-terminal" evidence="18">
    <location>
        <begin position="18"/>
        <end position="198"/>
    </location>
</feature>
<evidence type="ECO:0000256" key="5">
    <source>
        <dbReference type="ARBA" id="ARBA00022679"/>
    </source>
</evidence>